<dbReference type="PANTHER" id="PTHR43022:SF1">
    <property type="entry name" value="PROTEIN SMF"/>
    <property type="match status" value="1"/>
</dbReference>
<dbReference type="Gene3D" id="3.40.50.450">
    <property type="match status" value="1"/>
</dbReference>
<accession>A0A7G9GY68</accession>
<dbReference type="AlphaFoldDB" id="A0A7G9GY68"/>
<organism evidence="3 4">
    <name type="scientific">Fusobacterium hominis</name>
    <dbReference type="NCBI Taxonomy" id="2764326"/>
    <lineage>
        <taxon>Bacteria</taxon>
        <taxon>Fusobacteriati</taxon>
        <taxon>Fusobacteriota</taxon>
        <taxon>Fusobacteriia</taxon>
        <taxon>Fusobacteriales</taxon>
        <taxon>Fusobacteriaceae</taxon>
        <taxon>Fusobacterium</taxon>
    </lineage>
</organism>
<dbReference type="GO" id="GO:0009294">
    <property type="term" value="P:DNA-mediated transformation"/>
    <property type="evidence" value="ECO:0007669"/>
    <property type="project" value="InterPro"/>
</dbReference>
<evidence type="ECO:0000313" key="4">
    <source>
        <dbReference type="Proteomes" id="UP000515913"/>
    </source>
</evidence>
<dbReference type="PANTHER" id="PTHR43022">
    <property type="entry name" value="PROTEIN SMF"/>
    <property type="match status" value="1"/>
</dbReference>
<gene>
    <name evidence="3" type="ORF">H9Q81_02610</name>
</gene>
<feature type="domain" description="Smf/DprA SLOG" evidence="2">
    <location>
        <begin position="109"/>
        <end position="317"/>
    </location>
</feature>
<dbReference type="Proteomes" id="UP000515913">
    <property type="component" value="Chromosome"/>
</dbReference>
<reference evidence="3 4" key="1">
    <citation type="submission" date="2020-08" db="EMBL/GenBank/DDBJ databases">
        <authorList>
            <person name="Liu C."/>
            <person name="Sun Q."/>
        </authorList>
    </citation>
    <scope>NUCLEOTIDE SEQUENCE [LARGE SCALE GENOMIC DNA]</scope>
    <source>
        <strain evidence="3 4">NSJ-57</strain>
    </source>
</reference>
<dbReference type="EMBL" id="CP060637">
    <property type="protein sequence ID" value="QNM15750.1"/>
    <property type="molecule type" value="Genomic_DNA"/>
</dbReference>
<dbReference type="InterPro" id="IPR003488">
    <property type="entry name" value="DprA"/>
</dbReference>
<protein>
    <submittedName>
        <fullName evidence="3">DNA-processing protein DprA</fullName>
    </submittedName>
</protein>
<dbReference type="RefSeq" id="WP_187423073.1">
    <property type="nucleotide sequence ID" value="NZ_CP060637.1"/>
</dbReference>
<evidence type="ECO:0000259" key="2">
    <source>
        <dbReference type="Pfam" id="PF02481"/>
    </source>
</evidence>
<evidence type="ECO:0000256" key="1">
    <source>
        <dbReference type="ARBA" id="ARBA00006525"/>
    </source>
</evidence>
<dbReference type="SUPFAM" id="SSF102405">
    <property type="entry name" value="MCP/YpsA-like"/>
    <property type="match status" value="1"/>
</dbReference>
<sequence>MYTKEEMVVISLMYSKVKKERYVVSVFDHVILSMMFKSSIENNLSLFDRNNIDELSNLALNRYELKYSVNDYEKLAKDIRAFLSAFNYRKYIREAKEEIDNARRSGIRVISYFDDEYPEIFKNLEIPPFVLYIKGNLPDIFQQQKCFSILGSRNLENNMANTLARSLGKEMKKNGWYNISNMTPGASEYGHRGTIGKTGVILGQGLNTQVLPLNNNELLDRIVENGGFIISELPLDVKVNPVGLTARNRLQVSMTKGIVVVESSKNSNATRIAKLALENEKKVFVIEVDGVNSSENMNLFNDKIISIKTKEDFVENLKNIETNLYT</sequence>
<name>A0A7G9GY68_9FUSO</name>
<dbReference type="KEGG" id="fho:H9Q81_02610"/>
<dbReference type="Pfam" id="PF02481">
    <property type="entry name" value="DNA_processg_A"/>
    <property type="match status" value="1"/>
</dbReference>
<dbReference type="InterPro" id="IPR057666">
    <property type="entry name" value="DrpA_SLOG"/>
</dbReference>
<keyword evidence="4" id="KW-1185">Reference proteome</keyword>
<comment type="similarity">
    <text evidence="1">Belongs to the DprA/Smf family.</text>
</comment>
<evidence type="ECO:0000313" key="3">
    <source>
        <dbReference type="EMBL" id="QNM15750.1"/>
    </source>
</evidence>
<proteinExistence type="inferred from homology"/>